<name>A0A2Z7CPF5_9LAMI</name>
<organism evidence="1 2">
    <name type="scientific">Dorcoceras hygrometricum</name>
    <dbReference type="NCBI Taxonomy" id="472368"/>
    <lineage>
        <taxon>Eukaryota</taxon>
        <taxon>Viridiplantae</taxon>
        <taxon>Streptophyta</taxon>
        <taxon>Embryophyta</taxon>
        <taxon>Tracheophyta</taxon>
        <taxon>Spermatophyta</taxon>
        <taxon>Magnoliopsida</taxon>
        <taxon>eudicotyledons</taxon>
        <taxon>Gunneridae</taxon>
        <taxon>Pentapetalae</taxon>
        <taxon>asterids</taxon>
        <taxon>lamiids</taxon>
        <taxon>Lamiales</taxon>
        <taxon>Gesneriaceae</taxon>
        <taxon>Didymocarpoideae</taxon>
        <taxon>Trichosporeae</taxon>
        <taxon>Loxocarpinae</taxon>
        <taxon>Dorcoceras</taxon>
    </lineage>
</organism>
<protein>
    <submittedName>
        <fullName evidence="1">Calcium channel</fullName>
    </submittedName>
</protein>
<sequence>MDSSTNKQTKTMKVENHIAPELDQHATSWSGLRAIWSAKTRAAIAHVLERKLEINARCNLFMEVRSWISYVSPSSTQEGFTRRFDLTSRVQTRSNNPQAASNSLATNAQMHTSSQAGCTVEYEYLIEALACAPAHTWALDQLAHQLPPECANSRL</sequence>
<dbReference type="EMBL" id="KQ993830">
    <property type="protein sequence ID" value="KZV48658.1"/>
    <property type="molecule type" value="Genomic_DNA"/>
</dbReference>
<evidence type="ECO:0000313" key="1">
    <source>
        <dbReference type="EMBL" id="KZV48658.1"/>
    </source>
</evidence>
<accession>A0A2Z7CPF5</accession>
<gene>
    <name evidence="1" type="ORF">F511_10344</name>
</gene>
<keyword evidence="2" id="KW-1185">Reference proteome</keyword>
<dbReference type="Proteomes" id="UP000250235">
    <property type="component" value="Unassembled WGS sequence"/>
</dbReference>
<proteinExistence type="predicted"/>
<evidence type="ECO:0000313" key="2">
    <source>
        <dbReference type="Proteomes" id="UP000250235"/>
    </source>
</evidence>
<dbReference type="AlphaFoldDB" id="A0A2Z7CPF5"/>
<reference evidence="1 2" key="1">
    <citation type="journal article" date="2015" name="Proc. Natl. Acad. Sci. U.S.A.">
        <title>The resurrection genome of Boea hygrometrica: A blueprint for survival of dehydration.</title>
        <authorList>
            <person name="Xiao L."/>
            <person name="Yang G."/>
            <person name="Zhang L."/>
            <person name="Yang X."/>
            <person name="Zhao S."/>
            <person name="Ji Z."/>
            <person name="Zhou Q."/>
            <person name="Hu M."/>
            <person name="Wang Y."/>
            <person name="Chen M."/>
            <person name="Xu Y."/>
            <person name="Jin H."/>
            <person name="Xiao X."/>
            <person name="Hu G."/>
            <person name="Bao F."/>
            <person name="Hu Y."/>
            <person name="Wan P."/>
            <person name="Li L."/>
            <person name="Deng X."/>
            <person name="Kuang T."/>
            <person name="Xiang C."/>
            <person name="Zhu J.K."/>
            <person name="Oliver M.J."/>
            <person name="He Y."/>
        </authorList>
    </citation>
    <scope>NUCLEOTIDE SEQUENCE [LARGE SCALE GENOMIC DNA]</scope>
    <source>
        <strain evidence="2">cv. XS01</strain>
    </source>
</reference>